<dbReference type="Proteomes" id="UP001187471">
    <property type="component" value="Unassembled WGS sequence"/>
</dbReference>
<dbReference type="PANTHER" id="PTHR31642:SF324">
    <property type="entry name" value="SPERMIDINE HYDROXYCINNAMOYL TRANSFERASE"/>
    <property type="match status" value="1"/>
</dbReference>
<protein>
    <submittedName>
        <fullName evidence="2">Uncharacterized protein</fullName>
    </submittedName>
</protein>
<dbReference type="PANTHER" id="PTHR31642">
    <property type="entry name" value="TRICHOTHECENE 3-O-ACETYLTRANSFERASE"/>
    <property type="match status" value="1"/>
</dbReference>
<evidence type="ECO:0000313" key="3">
    <source>
        <dbReference type="Proteomes" id="UP001187471"/>
    </source>
</evidence>
<feature type="non-terminal residue" evidence="2">
    <location>
        <position position="1"/>
    </location>
</feature>
<accession>A0AA88R525</accession>
<dbReference type="GO" id="GO:0016747">
    <property type="term" value="F:acyltransferase activity, transferring groups other than amino-acyl groups"/>
    <property type="evidence" value="ECO:0007669"/>
    <property type="project" value="TreeGrafter"/>
</dbReference>
<proteinExistence type="inferred from homology"/>
<dbReference type="InterPro" id="IPR050317">
    <property type="entry name" value="Plant_Fungal_Acyltransferase"/>
</dbReference>
<dbReference type="AlphaFoldDB" id="A0AA88R525"/>
<gene>
    <name evidence="2" type="ORF">RJ640_003497</name>
</gene>
<dbReference type="InterPro" id="IPR023213">
    <property type="entry name" value="CAT-like_dom_sf"/>
</dbReference>
<dbReference type="EMBL" id="JAVXUO010001378">
    <property type="protein sequence ID" value="KAK2982879.1"/>
    <property type="molecule type" value="Genomic_DNA"/>
</dbReference>
<keyword evidence="3" id="KW-1185">Reference proteome</keyword>
<name>A0AA88R525_9ASTE</name>
<comment type="similarity">
    <text evidence="1">Belongs to the plant acyltransferase family.</text>
</comment>
<dbReference type="Pfam" id="PF02458">
    <property type="entry name" value="Transferase"/>
    <property type="match status" value="1"/>
</dbReference>
<comment type="caution">
    <text evidence="2">The sequence shown here is derived from an EMBL/GenBank/DDBJ whole genome shotgun (WGS) entry which is preliminary data.</text>
</comment>
<dbReference type="Gene3D" id="3.30.559.10">
    <property type="entry name" value="Chloramphenicol acetyltransferase-like domain"/>
    <property type="match status" value="1"/>
</dbReference>
<evidence type="ECO:0000313" key="2">
    <source>
        <dbReference type="EMBL" id="KAK2982879.1"/>
    </source>
</evidence>
<evidence type="ECO:0000256" key="1">
    <source>
        <dbReference type="ARBA" id="ARBA00009861"/>
    </source>
</evidence>
<organism evidence="2 3">
    <name type="scientific">Escallonia rubra</name>
    <dbReference type="NCBI Taxonomy" id="112253"/>
    <lineage>
        <taxon>Eukaryota</taxon>
        <taxon>Viridiplantae</taxon>
        <taxon>Streptophyta</taxon>
        <taxon>Embryophyta</taxon>
        <taxon>Tracheophyta</taxon>
        <taxon>Spermatophyta</taxon>
        <taxon>Magnoliopsida</taxon>
        <taxon>eudicotyledons</taxon>
        <taxon>Gunneridae</taxon>
        <taxon>Pentapetalae</taxon>
        <taxon>asterids</taxon>
        <taxon>campanulids</taxon>
        <taxon>Escalloniales</taxon>
        <taxon>Escalloniaceae</taxon>
        <taxon>Escallonia</taxon>
    </lineage>
</organism>
<reference evidence="2" key="1">
    <citation type="submission" date="2022-12" db="EMBL/GenBank/DDBJ databases">
        <title>Draft genome assemblies for two species of Escallonia (Escalloniales).</title>
        <authorList>
            <person name="Chanderbali A."/>
            <person name="Dervinis C."/>
            <person name="Anghel I."/>
            <person name="Soltis D."/>
            <person name="Soltis P."/>
            <person name="Zapata F."/>
        </authorList>
    </citation>
    <scope>NUCLEOTIDE SEQUENCE</scope>
    <source>
        <strain evidence="2">UCBG92.1500</strain>
        <tissue evidence="2">Leaf</tissue>
    </source>
</reference>
<sequence>MLKITTTHIFKPGGRLRWIARNRLELDCNPIGVELLESESESRIDDFALTPPIDYTTPIHEIPLRLLQVTKLKCGCICIGLVISHVIADGQSALHFVTEWAKFARIEHSNSASPSLFRSILLAQEPACPPKFDHPEFNPPPLFIGHSSDLEVRSCDMTFVEECIKTNDTIDCHGLPKLYGTTNTAVIFRKCNCQSFHHDYFGRASHEAISYASSKIREAIESVTAEYVMSSLDFVRNQEELSQYCSFHIIGCA</sequence>